<dbReference type="SUPFAM" id="SSF52540">
    <property type="entry name" value="P-loop containing nucleoside triphosphate hydrolases"/>
    <property type="match status" value="1"/>
</dbReference>
<evidence type="ECO:0000313" key="4">
    <source>
        <dbReference type="Proteomes" id="UP000011650"/>
    </source>
</evidence>
<gene>
    <name evidence="3" type="ORF">C469_00740</name>
</gene>
<evidence type="ECO:0000313" key="3">
    <source>
        <dbReference type="EMBL" id="EMA64738.1"/>
    </source>
</evidence>
<dbReference type="PATRIC" id="fig|1227482.3.peg.154"/>
<dbReference type="EMBL" id="AOJG01000001">
    <property type="protein sequence ID" value="EMA64738.1"/>
    <property type="molecule type" value="Genomic_DNA"/>
</dbReference>
<dbReference type="GO" id="GO:0016887">
    <property type="term" value="F:ATP hydrolysis activity"/>
    <property type="evidence" value="ECO:0007669"/>
    <property type="project" value="InterPro"/>
</dbReference>
<keyword evidence="4" id="KW-1185">Reference proteome</keyword>
<organism evidence="3 4">
    <name type="scientific">Halorubrum lipolyticum DSM 21995</name>
    <dbReference type="NCBI Taxonomy" id="1227482"/>
    <lineage>
        <taxon>Archaea</taxon>
        <taxon>Methanobacteriati</taxon>
        <taxon>Methanobacteriota</taxon>
        <taxon>Stenosarchaea group</taxon>
        <taxon>Halobacteria</taxon>
        <taxon>Halobacteriales</taxon>
        <taxon>Haloferacaceae</taxon>
        <taxon>Halorubrum</taxon>
    </lineage>
</organism>
<protein>
    <submittedName>
        <fullName evidence="3">ATPase AAA</fullName>
    </submittedName>
</protein>
<dbReference type="SMART" id="SM00382">
    <property type="entry name" value="AAA"/>
    <property type="match status" value="1"/>
</dbReference>
<dbReference type="InterPro" id="IPR003593">
    <property type="entry name" value="AAA+_ATPase"/>
</dbReference>
<name>M0P4J3_9EURY</name>
<dbReference type="Gene3D" id="3.40.50.300">
    <property type="entry name" value="P-loop containing nucleotide triphosphate hydrolases"/>
    <property type="match status" value="1"/>
</dbReference>
<dbReference type="InterPro" id="IPR027417">
    <property type="entry name" value="P-loop_NTPase"/>
</dbReference>
<dbReference type="InterPro" id="IPR052934">
    <property type="entry name" value="Methyl-DNA_Rec/Restrict_Enz"/>
</dbReference>
<dbReference type="Proteomes" id="UP000011650">
    <property type="component" value="Unassembled WGS sequence"/>
</dbReference>
<feature type="domain" description="AAA+ ATPase" evidence="2">
    <location>
        <begin position="559"/>
        <end position="737"/>
    </location>
</feature>
<dbReference type="PANTHER" id="PTHR37291">
    <property type="entry name" value="5-METHYLCYTOSINE-SPECIFIC RESTRICTION ENZYME B"/>
    <property type="match status" value="1"/>
</dbReference>
<reference evidence="3 4" key="1">
    <citation type="journal article" date="2014" name="PLoS Genet.">
        <title>Phylogenetically driven sequencing of extremely halophilic archaea reveals strategies for static and dynamic osmo-response.</title>
        <authorList>
            <person name="Becker E.A."/>
            <person name="Seitzer P.M."/>
            <person name="Tritt A."/>
            <person name="Larsen D."/>
            <person name="Krusor M."/>
            <person name="Yao A.I."/>
            <person name="Wu D."/>
            <person name="Madern D."/>
            <person name="Eisen J.A."/>
            <person name="Darling A.E."/>
            <person name="Facciotti M.T."/>
        </authorList>
    </citation>
    <scope>NUCLEOTIDE SEQUENCE [LARGE SCALE GENOMIC DNA]</scope>
    <source>
        <strain evidence="3 4">DSM 21995</strain>
    </source>
</reference>
<dbReference type="PANTHER" id="PTHR37291:SF1">
    <property type="entry name" value="TYPE IV METHYL-DIRECTED RESTRICTION ENZYME ECOKMCRB SUBUNIT"/>
    <property type="match status" value="1"/>
</dbReference>
<comment type="caution">
    <text evidence="3">The sequence shown here is derived from an EMBL/GenBank/DDBJ whole genome shotgun (WGS) entry which is preliminary data.</text>
</comment>
<dbReference type="RefSeq" id="WP_008002933.1">
    <property type="nucleotide sequence ID" value="NZ_AOJG01000001.1"/>
</dbReference>
<dbReference type="Pfam" id="PF07728">
    <property type="entry name" value="AAA_5"/>
    <property type="match status" value="1"/>
</dbReference>
<evidence type="ECO:0000259" key="2">
    <source>
        <dbReference type="SMART" id="SM00382"/>
    </source>
</evidence>
<dbReference type="GO" id="GO:0005524">
    <property type="term" value="F:ATP binding"/>
    <property type="evidence" value="ECO:0007669"/>
    <property type="project" value="InterPro"/>
</dbReference>
<evidence type="ECO:0000256" key="1">
    <source>
        <dbReference type="SAM" id="MobiDB-lite"/>
    </source>
</evidence>
<sequence length="941" mass="103985">MKDNQGMWDTYLRTGRVFIGYGNTHADLTDAGSRDEVVATCDVAEDDENQKRFGYLNRFVNDLEIGDIIIATRKRDKLLGMGVVTSEYQYEDPPQVGDKNDTHVREIKWLLDFENRDRSTDSDLTLQAPVTVDKASRHNIGTGPFKAEPYSSYVDDILTDFDDATTRSALQTVESLATLYAVGPHPETEPYAEIYGTRGKNDSFAKNLEKTVMNPLDDDTIGEITECFEAHDEPHPKANTFEQFDVTMWAVPKKHNEKYQGLDSGDWVFHTLDRPGQQDIVAIQRVDYPLSNFSIELREDLGELLHGASGFRNIWLSTTPVVMVSATVDDLESVLEALGEDDPDYLSGFDYFAHLPTEHYTQLESSTAFLGEVLTNSAPTDDLPAWPINDLPEIREDDDFFIFITSQNNHYHDRYRAYPFRKGIAGSKQVRDAGEDAVIIHLDLTQGKNGLYRGAGRISDVVEVGEEDGDPLLEARIENYTELTPIPRDMVDDLSVDTGRGQGIIKIEREDYEHISTAEPRSGGPNLAVTDTASSVAALDEDSRYDHPLYKEALAHLVAGRNLVFFGPPGTGKTRAARKLSEVICGTGEDDVLLRTANAEWSNYEVAGGYAPKQSANSDEKVGTDDAEPTSNLAWQSKPGVLAEAAMACQDSLELTGTPSWLIIDELNRANLDQAFGEVFTLLDIDYRDREPITYGDDEAYLPFAFRILATMNSQDQAQLFSLGYAFRRRFGFVEVPSLLRSSTTTTDLPEADTVAAQAALDAVDNEADDMLAFVIDKAKGSMDTSNDGVEYADPAAIFPGIAQSDRVQEVVDHLQAQDLAPANLEASSFELLVALASYITNEEIVEVGHSLVMDASRFVIAYGLLYQDDVDIGTVDRAATSYFVPQVEDFLATIRREETLGGNSNAGSRYQNLIRLCCGLGLDGTAAALQTAKHNEQFLG</sequence>
<accession>M0P4J3</accession>
<dbReference type="AlphaFoldDB" id="M0P4J3"/>
<feature type="region of interest" description="Disordered" evidence="1">
    <location>
        <begin position="609"/>
        <end position="630"/>
    </location>
</feature>
<dbReference type="InterPro" id="IPR011704">
    <property type="entry name" value="ATPase_dyneun-rel_AAA"/>
</dbReference>
<dbReference type="OrthoDB" id="9837at2157"/>
<proteinExistence type="predicted"/>